<dbReference type="Gene3D" id="2.60.40.10">
    <property type="entry name" value="Immunoglobulins"/>
    <property type="match status" value="1"/>
</dbReference>
<name>A0A8D5U4H5_9CREN</name>
<reference evidence="3 4" key="1">
    <citation type="submission" date="2021-04" db="EMBL/GenBank/DDBJ databases">
        <title>Complete genome sequence of Stygiolobus sp. KN-1.</title>
        <authorList>
            <person name="Nakamura K."/>
            <person name="Sakai H."/>
            <person name="Kurosawa N."/>
        </authorList>
    </citation>
    <scope>NUCLEOTIDE SEQUENCE [LARGE SCALE GENOMIC DNA]</scope>
    <source>
        <strain evidence="3 4">KN-1</strain>
    </source>
</reference>
<proteinExistence type="predicted"/>
<keyword evidence="4" id="KW-1185">Reference proteome</keyword>
<organism evidence="3 4">
    <name type="scientific">Stygiolobus caldivivus</name>
    <dbReference type="NCBI Taxonomy" id="2824673"/>
    <lineage>
        <taxon>Archaea</taxon>
        <taxon>Thermoproteota</taxon>
        <taxon>Thermoprotei</taxon>
        <taxon>Sulfolobales</taxon>
        <taxon>Sulfolobaceae</taxon>
        <taxon>Stygiolobus</taxon>
    </lineage>
</organism>
<evidence type="ECO:0000256" key="1">
    <source>
        <dbReference type="SAM" id="MobiDB-lite"/>
    </source>
</evidence>
<evidence type="ECO:0000313" key="3">
    <source>
        <dbReference type="EMBL" id="BCU69310.1"/>
    </source>
</evidence>
<feature type="transmembrane region" description="Helical" evidence="2">
    <location>
        <begin position="5"/>
        <end position="26"/>
    </location>
</feature>
<dbReference type="EMBL" id="AP024597">
    <property type="protein sequence ID" value="BCU69310.1"/>
    <property type="molecule type" value="Genomic_DNA"/>
</dbReference>
<dbReference type="InterPro" id="IPR013783">
    <property type="entry name" value="Ig-like_fold"/>
</dbReference>
<dbReference type="SUPFAM" id="SSF49464">
    <property type="entry name" value="Carboxypeptidase regulatory domain-like"/>
    <property type="match status" value="1"/>
</dbReference>
<dbReference type="AlphaFoldDB" id="A0A8D5U4H5"/>
<dbReference type="InterPro" id="IPR008969">
    <property type="entry name" value="CarboxyPept-like_regulatory"/>
</dbReference>
<evidence type="ECO:0000256" key="2">
    <source>
        <dbReference type="SAM" id="Phobius"/>
    </source>
</evidence>
<gene>
    <name evidence="3" type="ORF">KN1_06070</name>
</gene>
<dbReference type="KEGG" id="csty:KN1_06070"/>
<protein>
    <submittedName>
        <fullName evidence="3">Uncharacterized protein</fullName>
    </submittedName>
</protein>
<sequence>MLRRLIGLMIVIPMILLIFSTLPIYLAQSPSIYSTTGITVLPDSSINPLGASTPQIVLPTSSGSATFNLIIINSRDTPAQVPVYVDSSLYSTVTLQPYSYQIESISLSVGVHQVEANGQTFDVNVTELKNAVTGTMSINGSENVYVFNAVPGHYYTVDYNYSSSVGSLIPEGHFVSDLANNYYEGVYCSPSPYGTFGKIEFVVPNDIPQGLYYIYIYHEFTNSSGAPLSYVYGLVLINVSYGIMSSLPSPKVYSQNGITVEAQNISGNTYLEINYPFSFANTYTITLTTLSGTQTITLTNTSGGTYSIFPPPLPAFNANVYGANIPWAYSNDSVILKLPQFYQAQVQIKSPTGTVSLSIPSKPVALSTLTIEAVTPAGLPIPGAKVTVYNVSTMQAINTYTTNSQGLTQLTLPTGSKVNVSVSALKYIANSTVITLSSNMTVKVYLTPIYLGLSLNQVSEKLPNGSTMTISPSPTITVYEGTAVTFGIKVATNSPYGVTLTATINGVPVNITMNNGVYTLSYVFSNVATYHVEVEASSNGATNSTTITVNVVSPPSTHTSTIPPTTSTTPPTSTQPSTSTHTSTTPPTTSTTPPTTSTSSSVSITPPPTPPSTSQTTTLSLLPILIIVVIVVIAAVVAVIFLRK</sequence>
<dbReference type="Proteomes" id="UP000825123">
    <property type="component" value="Chromosome"/>
</dbReference>
<dbReference type="RefSeq" id="WP_221289351.1">
    <property type="nucleotide sequence ID" value="NZ_AP024597.1"/>
</dbReference>
<accession>A0A8D5U4H5</accession>
<feature type="compositionally biased region" description="Low complexity" evidence="1">
    <location>
        <begin position="546"/>
        <end position="604"/>
    </location>
</feature>
<evidence type="ECO:0000313" key="4">
    <source>
        <dbReference type="Proteomes" id="UP000825123"/>
    </source>
</evidence>
<keyword evidence="2" id="KW-0472">Membrane</keyword>
<feature type="transmembrane region" description="Helical" evidence="2">
    <location>
        <begin position="621"/>
        <end position="642"/>
    </location>
</feature>
<feature type="region of interest" description="Disordered" evidence="1">
    <location>
        <begin position="546"/>
        <end position="616"/>
    </location>
</feature>
<dbReference type="GeneID" id="66162364"/>
<keyword evidence="2" id="KW-1133">Transmembrane helix</keyword>
<keyword evidence="2" id="KW-0812">Transmembrane</keyword>